<keyword evidence="3" id="KW-1185">Reference proteome</keyword>
<accession>A0A4P6YB73</accession>
<dbReference type="KEGG" id="fnk:E1750_11625"/>
<proteinExistence type="predicted"/>
<evidence type="ECO:0008006" key="4">
    <source>
        <dbReference type="Google" id="ProtNLM"/>
    </source>
</evidence>
<gene>
    <name evidence="2" type="ORF">E1750_11625</name>
</gene>
<name>A0A4P6YB73_9FLAO</name>
<reference evidence="3" key="1">
    <citation type="submission" date="2019-03" db="EMBL/GenBank/DDBJ databases">
        <title>Flavobacterium sp.</title>
        <authorList>
            <person name="Kim H."/>
        </authorList>
    </citation>
    <scope>NUCLEOTIDE SEQUENCE [LARGE SCALE GENOMIC DNA]</scope>
    <source>
        <strain evidence="3">GS13</strain>
    </source>
</reference>
<feature type="chain" id="PRO_5020290881" description="Outer membrane protein beta-barrel domain-containing protein" evidence="1">
    <location>
        <begin position="21"/>
        <end position="161"/>
    </location>
</feature>
<organism evidence="2 3">
    <name type="scientific">Flavobacterium nackdongense</name>
    <dbReference type="NCBI Taxonomy" id="2547394"/>
    <lineage>
        <taxon>Bacteria</taxon>
        <taxon>Pseudomonadati</taxon>
        <taxon>Bacteroidota</taxon>
        <taxon>Flavobacteriia</taxon>
        <taxon>Flavobacteriales</taxon>
        <taxon>Flavobacteriaceae</taxon>
        <taxon>Flavobacterium</taxon>
    </lineage>
</organism>
<dbReference type="EMBL" id="CP037933">
    <property type="protein sequence ID" value="QBN19418.1"/>
    <property type="molecule type" value="Genomic_DNA"/>
</dbReference>
<protein>
    <recommendedName>
        <fullName evidence="4">Outer membrane protein beta-barrel domain-containing protein</fullName>
    </recommendedName>
</protein>
<feature type="signal peptide" evidence="1">
    <location>
        <begin position="1"/>
        <end position="20"/>
    </location>
</feature>
<evidence type="ECO:0000256" key="1">
    <source>
        <dbReference type="SAM" id="SignalP"/>
    </source>
</evidence>
<evidence type="ECO:0000313" key="3">
    <source>
        <dbReference type="Proteomes" id="UP000291124"/>
    </source>
</evidence>
<keyword evidence="1" id="KW-0732">Signal</keyword>
<sequence>MKKIFTIVLFGAFCMVNAQAFKGKGDTKLNIGMTVQNGGTGILASTDFGLGENFSLGVQASYLLGGAQIDEVDAEYRFDAKARFNANLGSVLNISPKLDVYPGLNLGLKNFGGHLGVRYFFSDGFGIFTEFSAPFAKYDADAASKYNNGTSFNFGASFNLD</sequence>
<dbReference type="InterPro" id="IPR046588">
    <property type="entry name" value="DUF6646"/>
</dbReference>
<dbReference type="OrthoDB" id="1118003at2"/>
<dbReference type="Proteomes" id="UP000291124">
    <property type="component" value="Chromosome"/>
</dbReference>
<evidence type="ECO:0000313" key="2">
    <source>
        <dbReference type="EMBL" id="QBN19418.1"/>
    </source>
</evidence>
<dbReference type="AlphaFoldDB" id="A0A4P6YB73"/>
<dbReference type="Pfam" id="PF20351">
    <property type="entry name" value="DUF6646"/>
    <property type="match status" value="1"/>
</dbReference>
<dbReference type="RefSeq" id="WP_133276936.1">
    <property type="nucleotide sequence ID" value="NZ_CP037933.1"/>
</dbReference>